<dbReference type="SUPFAM" id="SSF88946">
    <property type="entry name" value="Sigma2 domain of RNA polymerase sigma factors"/>
    <property type="match status" value="1"/>
</dbReference>
<dbReference type="InterPro" id="IPR013249">
    <property type="entry name" value="RNA_pol_sigma70_r4_t2"/>
</dbReference>
<keyword evidence="2" id="KW-0805">Transcription regulation</keyword>
<keyword evidence="4" id="KW-0804">Transcription</keyword>
<protein>
    <recommendedName>
        <fullName evidence="9">RNA polymerase sigma factor</fullName>
    </recommendedName>
</protein>
<evidence type="ECO:0008006" key="9">
    <source>
        <dbReference type="Google" id="ProtNLM"/>
    </source>
</evidence>
<gene>
    <name evidence="7" type="ORF">A3F47_02305</name>
</gene>
<dbReference type="InterPro" id="IPR039425">
    <property type="entry name" value="RNA_pol_sigma-70-like"/>
</dbReference>
<proteinExistence type="inferred from homology"/>
<dbReference type="Gene3D" id="1.10.10.10">
    <property type="entry name" value="Winged helix-like DNA-binding domain superfamily/Winged helix DNA-binding domain"/>
    <property type="match status" value="1"/>
</dbReference>
<dbReference type="InterPro" id="IPR007627">
    <property type="entry name" value="RNA_pol_sigma70_r2"/>
</dbReference>
<dbReference type="NCBIfam" id="TIGR02937">
    <property type="entry name" value="sigma70-ECF"/>
    <property type="match status" value="1"/>
</dbReference>
<dbReference type="SUPFAM" id="SSF88659">
    <property type="entry name" value="Sigma3 and sigma4 domains of RNA polymerase sigma factors"/>
    <property type="match status" value="1"/>
</dbReference>
<dbReference type="InterPro" id="IPR036388">
    <property type="entry name" value="WH-like_DNA-bd_sf"/>
</dbReference>
<dbReference type="PANTHER" id="PTHR43133:SF57">
    <property type="entry name" value="RNA POLYMERASE SIGMA-70 FACTOR"/>
    <property type="match status" value="1"/>
</dbReference>
<dbReference type="InterPro" id="IPR013325">
    <property type="entry name" value="RNA_pol_sigma_r2"/>
</dbReference>
<feature type="domain" description="RNA polymerase sigma-70 region 2" evidence="5">
    <location>
        <begin position="11"/>
        <end position="79"/>
    </location>
</feature>
<dbReference type="GO" id="GO:0003677">
    <property type="term" value="F:DNA binding"/>
    <property type="evidence" value="ECO:0007669"/>
    <property type="project" value="InterPro"/>
</dbReference>
<comment type="caution">
    <text evidence="7">The sequence shown here is derived from an EMBL/GenBank/DDBJ whole genome shotgun (WGS) entry which is preliminary data.</text>
</comment>
<evidence type="ECO:0000313" key="8">
    <source>
        <dbReference type="Proteomes" id="UP000179214"/>
    </source>
</evidence>
<sequence length="167" mass="19493">MNDNKEQFSLIYDQYIEKIYRFVYLKVNSQEIAEDITSHVFMKGWESYQDSREIKNVSAFLYQIARNSVVDHYREKGRTKTVSPEFLPETADLKVNLHEKAIINADIELVKSALQNIKKDYQDVVIWHYLEDMPTAEIAGILGKPEGTVRVMLHRGLKALQEELKEV</sequence>
<dbReference type="CDD" id="cd06171">
    <property type="entry name" value="Sigma70_r4"/>
    <property type="match status" value="1"/>
</dbReference>
<evidence type="ECO:0000256" key="2">
    <source>
        <dbReference type="ARBA" id="ARBA00023015"/>
    </source>
</evidence>
<name>A0A1G2I562_9BACT</name>
<dbReference type="InterPro" id="IPR013324">
    <property type="entry name" value="RNA_pol_sigma_r3/r4-like"/>
</dbReference>
<dbReference type="AlphaFoldDB" id="A0A1G2I562"/>
<evidence type="ECO:0000313" key="7">
    <source>
        <dbReference type="EMBL" id="OGZ69954.1"/>
    </source>
</evidence>
<evidence type="ECO:0000256" key="1">
    <source>
        <dbReference type="ARBA" id="ARBA00010641"/>
    </source>
</evidence>
<comment type="similarity">
    <text evidence="1">Belongs to the sigma-70 factor family. ECF subfamily.</text>
</comment>
<dbReference type="Proteomes" id="UP000179214">
    <property type="component" value="Unassembled WGS sequence"/>
</dbReference>
<evidence type="ECO:0000256" key="3">
    <source>
        <dbReference type="ARBA" id="ARBA00023082"/>
    </source>
</evidence>
<dbReference type="Pfam" id="PF04542">
    <property type="entry name" value="Sigma70_r2"/>
    <property type="match status" value="1"/>
</dbReference>
<organism evidence="7 8">
    <name type="scientific">Candidatus Staskawiczbacteria bacterium RIFCSPHIGHO2_12_FULL_38_11</name>
    <dbReference type="NCBI Taxonomy" id="1802209"/>
    <lineage>
        <taxon>Bacteria</taxon>
        <taxon>Candidatus Staskawicziibacteriota</taxon>
    </lineage>
</organism>
<keyword evidence="3" id="KW-0731">Sigma factor</keyword>
<feature type="domain" description="RNA polymerase sigma factor 70 region 4 type 2" evidence="6">
    <location>
        <begin position="109"/>
        <end position="160"/>
    </location>
</feature>
<dbReference type="Gene3D" id="1.10.1740.10">
    <property type="match status" value="1"/>
</dbReference>
<reference evidence="7 8" key="1">
    <citation type="journal article" date="2016" name="Nat. Commun.">
        <title>Thousands of microbial genomes shed light on interconnected biogeochemical processes in an aquifer system.</title>
        <authorList>
            <person name="Anantharaman K."/>
            <person name="Brown C.T."/>
            <person name="Hug L.A."/>
            <person name="Sharon I."/>
            <person name="Castelle C.J."/>
            <person name="Probst A.J."/>
            <person name="Thomas B.C."/>
            <person name="Singh A."/>
            <person name="Wilkins M.J."/>
            <person name="Karaoz U."/>
            <person name="Brodie E.L."/>
            <person name="Williams K.H."/>
            <person name="Hubbard S.S."/>
            <person name="Banfield J.F."/>
        </authorList>
    </citation>
    <scope>NUCLEOTIDE SEQUENCE [LARGE SCALE GENOMIC DNA]</scope>
</reference>
<accession>A0A1G2I562</accession>
<dbReference type="GO" id="GO:0016987">
    <property type="term" value="F:sigma factor activity"/>
    <property type="evidence" value="ECO:0007669"/>
    <property type="project" value="UniProtKB-KW"/>
</dbReference>
<dbReference type="InterPro" id="IPR014284">
    <property type="entry name" value="RNA_pol_sigma-70_dom"/>
</dbReference>
<dbReference type="Pfam" id="PF08281">
    <property type="entry name" value="Sigma70_r4_2"/>
    <property type="match status" value="1"/>
</dbReference>
<dbReference type="PANTHER" id="PTHR43133">
    <property type="entry name" value="RNA POLYMERASE ECF-TYPE SIGMA FACTO"/>
    <property type="match status" value="1"/>
</dbReference>
<evidence type="ECO:0000256" key="4">
    <source>
        <dbReference type="ARBA" id="ARBA00023163"/>
    </source>
</evidence>
<evidence type="ECO:0000259" key="5">
    <source>
        <dbReference type="Pfam" id="PF04542"/>
    </source>
</evidence>
<evidence type="ECO:0000259" key="6">
    <source>
        <dbReference type="Pfam" id="PF08281"/>
    </source>
</evidence>
<dbReference type="EMBL" id="MHOV01000022">
    <property type="protein sequence ID" value="OGZ69954.1"/>
    <property type="molecule type" value="Genomic_DNA"/>
</dbReference>
<dbReference type="GO" id="GO:0006352">
    <property type="term" value="P:DNA-templated transcription initiation"/>
    <property type="evidence" value="ECO:0007669"/>
    <property type="project" value="InterPro"/>
</dbReference>